<dbReference type="InterPro" id="IPR048364">
    <property type="entry name" value="Hikeshi-like_C"/>
</dbReference>
<accession>A0A3M7PKP6</accession>
<dbReference type="GO" id="GO:0005634">
    <property type="term" value="C:nucleus"/>
    <property type="evidence" value="ECO:0007669"/>
    <property type="project" value="TreeGrafter"/>
</dbReference>
<evidence type="ECO:0000259" key="3">
    <source>
        <dbReference type="Pfam" id="PF21057"/>
    </source>
</evidence>
<dbReference type="STRING" id="10195.A0A3M7PKP6"/>
<dbReference type="Proteomes" id="UP000276133">
    <property type="component" value="Unassembled WGS sequence"/>
</dbReference>
<dbReference type="EMBL" id="REGN01010343">
    <property type="protein sequence ID" value="RMZ99237.1"/>
    <property type="molecule type" value="Genomic_DNA"/>
</dbReference>
<dbReference type="Pfam" id="PF21057">
    <property type="entry name" value="Hikeshi-like_C"/>
    <property type="match status" value="1"/>
</dbReference>
<comment type="similarity">
    <text evidence="1">Belongs to the OPI10 family.</text>
</comment>
<gene>
    <name evidence="4" type="ORF">BpHYR1_017471</name>
</gene>
<dbReference type="PANTHER" id="PTHR12925:SF0">
    <property type="entry name" value="PROTEIN HIKESHI"/>
    <property type="match status" value="1"/>
</dbReference>
<dbReference type="Pfam" id="PF05603">
    <property type="entry name" value="Hikeshi-like_N"/>
    <property type="match status" value="1"/>
</dbReference>
<name>A0A3M7PKP6_BRAPC</name>
<keyword evidence="5" id="KW-1185">Reference proteome</keyword>
<dbReference type="GO" id="GO:0061608">
    <property type="term" value="F:nuclear import signal receptor activity"/>
    <property type="evidence" value="ECO:0007669"/>
    <property type="project" value="TreeGrafter"/>
</dbReference>
<dbReference type="GO" id="GO:0005829">
    <property type="term" value="C:cytosol"/>
    <property type="evidence" value="ECO:0007669"/>
    <property type="project" value="TreeGrafter"/>
</dbReference>
<dbReference type="PANTHER" id="PTHR12925">
    <property type="entry name" value="HIKESHI FAMILY MEMBER"/>
    <property type="match status" value="1"/>
</dbReference>
<evidence type="ECO:0000313" key="4">
    <source>
        <dbReference type="EMBL" id="RMZ99237.1"/>
    </source>
</evidence>
<proteinExistence type="inferred from homology"/>
<evidence type="ECO:0000259" key="2">
    <source>
        <dbReference type="Pfam" id="PF05603"/>
    </source>
</evidence>
<dbReference type="GO" id="GO:0006606">
    <property type="term" value="P:protein import into nucleus"/>
    <property type="evidence" value="ECO:0007669"/>
    <property type="project" value="TreeGrafter"/>
</dbReference>
<comment type="caution">
    <text evidence="4">The sequence shown here is derived from an EMBL/GenBank/DDBJ whole genome shotgun (WGS) entry which is preliminary data.</text>
</comment>
<evidence type="ECO:0000313" key="5">
    <source>
        <dbReference type="Proteomes" id="UP000276133"/>
    </source>
</evidence>
<dbReference type="GO" id="GO:0030544">
    <property type="term" value="F:Hsp70 protein binding"/>
    <property type="evidence" value="ECO:0007669"/>
    <property type="project" value="TreeGrafter"/>
</dbReference>
<sequence length="195" mass="21971">MFGVLISGRLPQNNFQRVSETQFLIEVHDIENVNHIVVYMTGEMPFPDGYAGGVYFCYQSGGEQRWIYLGKICNQKPSAIFRITNLKHDTNSLSVTPFGGFGGPTISHLNAMIGISVEPISAIDALTPATETQTTNVNSFAEFTQKMLENFYNYASSFAKDAPDGQSYVPFSSLQHWFENFKRRLELNPNFWKSS</sequence>
<dbReference type="InterPro" id="IPR008493">
    <property type="entry name" value="Hikeshi-like_N"/>
</dbReference>
<feature type="domain" description="Hikeshi-like C-terminal" evidence="3">
    <location>
        <begin position="139"/>
        <end position="193"/>
    </location>
</feature>
<dbReference type="InterPro" id="IPR031318">
    <property type="entry name" value="OPI10"/>
</dbReference>
<organism evidence="4 5">
    <name type="scientific">Brachionus plicatilis</name>
    <name type="common">Marine rotifer</name>
    <name type="synonym">Brachionus muelleri</name>
    <dbReference type="NCBI Taxonomy" id="10195"/>
    <lineage>
        <taxon>Eukaryota</taxon>
        <taxon>Metazoa</taxon>
        <taxon>Spiralia</taxon>
        <taxon>Gnathifera</taxon>
        <taxon>Rotifera</taxon>
        <taxon>Eurotatoria</taxon>
        <taxon>Monogononta</taxon>
        <taxon>Pseudotrocha</taxon>
        <taxon>Ploima</taxon>
        <taxon>Brachionidae</taxon>
        <taxon>Brachionus</taxon>
    </lineage>
</organism>
<dbReference type="OrthoDB" id="10248398at2759"/>
<reference evidence="4 5" key="1">
    <citation type="journal article" date="2018" name="Sci. Rep.">
        <title>Genomic signatures of local adaptation to the degree of environmental predictability in rotifers.</title>
        <authorList>
            <person name="Franch-Gras L."/>
            <person name="Hahn C."/>
            <person name="Garcia-Roger E.M."/>
            <person name="Carmona M.J."/>
            <person name="Serra M."/>
            <person name="Gomez A."/>
        </authorList>
    </citation>
    <scope>NUCLEOTIDE SEQUENCE [LARGE SCALE GENOMIC DNA]</scope>
    <source>
        <strain evidence="4">HYR1</strain>
    </source>
</reference>
<dbReference type="AlphaFoldDB" id="A0A3M7PKP6"/>
<protein>
    <submittedName>
        <fullName evidence="4">OPI10-like protein</fullName>
    </submittedName>
</protein>
<evidence type="ECO:0000256" key="1">
    <source>
        <dbReference type="ARBA" id="ARBA00006623"/>
    </source>
</evidence>
<feature type="domain" description="Hikeshi-like N-terminal" evidence="2">
    <location>
        <begin position="6"/>
        <end position="132"/>
    </location>
</feature>